<dbReference type="EMBL" id="KL647681">
    <property type="protein sequence ID" value="KEY73988.1"/>
    <property type="molecule type" value="Genomic_DNA"/>
</dbReference>
<dbReference type="HOGENOM" id="CLU_1497177_0_0_1"/>
<keyword evidence="1" id="KW-0812">Transmembrane</keyword>
<evidence type="ECO:0000313" key="2">
    <source>
        <dbReference type="EMBL" id="KEY73988.1"/>
    </source>
</evidence>
<feature type="transmembrane region" description="Helical" evidence="1">
    <location>
        <begin position="34"/>
        <end position="52"/>
    </location>
</feature>
<feature type="transmembrane region" description="Helical" evidence="1">
    <location>
        <begin position="112"/>
        <end position="133"/>
    </location>
</feature>
<accession>A0A084B8V9</accession>
<organism evidence="2 3">
    <name type="scientific">Stachybotrys chartarum (strain CBS 109288 / IBT 7711)</name>
    <name type="common">Toxic black mold</name>
    <name type="synonym">Stilbospora chartarum</name>
    <dbReference type="NCBI Taxonomy" id="1280523"/>
    <lineage>
        <taxon>Eukaryota</taxon>
        <taxon>Fungi</taxon>
        <taxon>Dikarya</taxon>
        <taxon>Ascomycota</taxon>
        <taxon>Pezizomycotina</taxon>
        <taxon>Sordariomycetes</taxon>
        <taxon>Hypocreomycetidae</taxon>
        <taxon>Hypocreales</taxon>
        <taxon>Stachybotryaceae</taxon>
        <taxon>Stachybotrys</taxon>
    </lineage>
</organism>
<dbReference type="OrthoDB" id="5179942at2759"/>
<keyword evidence="1" id="KW-0472">Membrane</keyword>
<name>A0A084B8V9_STACB</name>
<keyword evidence="1" id="KW-1133">Transmembrane helix</keyword>
<dbReference type="Proteomes" id="UP000028045">
    <property type="component" value="Unassembled WGS sequence"/>
</dbReference>
<proteinExistence type="predicted"/>
<keyword evidence="3" id="KW-1185">Reference proteome</keyword>
<evidence type="ECO:0000313" key="3">
    <source>
        <dbReference type="Proteomes" id="UP000028045"/>
    </source>
</evidence>
<gene>
    <name evidence="2" type="ORF">S7711_10590</name>
</gene>
<feature type="transmembrane region" description="Helical" evidence="1">
    <location>
        <begin position="145"/>
        <end position="163"/>
    </location>
</feature>
<protein>
    <submittedName>
        <fullName evidence="2">Uncharacterized protein</fullName>
    </submittedName>
</protein>
<evidence type="ECO:0000256" key="1">
    <source>
        <dbReference type="SAM" id="Phobius"/>
    </source>
</evidence>
<sequence length="185" mass="19992">MAKLSQLLLQNMWPSRTSKASQATGLDVLISQPVLWAFVLILIGIAGAVLGYGLDIEHQDSYRSDPAFYNLLWQTVLQILASYCSLVPVLRDRRQRIAKNKATVGVKALEDGVFYGCVALSIISAIFAPITYAQVPDQGGVTSSTIFNFAATVFAIIPATQLAGRIDELAYGRAARAFAAHLCTV</sequence>
<reference evidence="2 3" key="1">
    <citation type="journal article" date="2014" name="BMC Genomics">
        <title>Comparative genome sequencing reveals chemotype-specific gene clusters in the toxigenic black mold Stachybotrys.</title>
        <authorList>
            <person name="Semeiks J."/>
            <person name="Borek D."/>
            <person name="Otwinowski Z."/>
            <person name="Grishin N.V."/>
        </authorList>
    </citation>
    <scope>NUCLEOTIDE SEQUENCE [LARGE SCALE GENOMIC DNA]</scope>
    <source>
        <strain evidence="3">CBS 109288 / IBT 7711</strain>
    </source>
</reference>
<dbReference type="AlphaFoldDB" id="A0A084B8V9"/>
<feature type="transmembrane region" description="Helical" evidence="1">
    <location>
        <begin position="72"/>
        <end position="91"/>
    </location>
</feature>